<gene>
    <name evidence="1" type="ORF">BA70_09785</name>
</gene>
<dbReference type="InterPro" id="IPR032349">
    <property type="entry name" value="DUF4865"/>
</dbReference>
<comment type="caution">
    <text evidence="1">The sequence shown here is derived from an EMBL/GenBank/DDBJ whole genome shotgun (WGS) entry which is preliminary data.</text>
</comment>
<keyword evidence="2" id="KW-1185">Reference proteome</keyword>
<dbReference type="EMBL" id="JOTP01000027">
    <property type="protein sequence ID" value="KEP25282.1"/>
    <property type="molecule type" value="Genomic_DNA"/>
</dbReference>
<reference evidence="1 2" key="1">
    <citation type="submission" date="2012-09" db="EMBL/GenBank/DDBJ databases">
        <title>Genome Sequence of Bacillus sp. DW5-4.</title>
        <authorList>
            <person name="Lai Q."/>
            <person name="Liu Y."/>
            <person name="Shao Z."/>
        </authorList>
    </citation>
    <scope>NUCLEOTIDE SEQUENCE [LARGE SCALE GENOMIC DNA]</scope>
    <source>
        <strain evidence="1 2">DW5-4</strain>
    </source>
</reference>
<proteinExistence type="predicted"/>
<dbReference type="AlphaFoldDB" id="A0A081L7Q6"/>
<organism evidence="1 2">
    <name type="scientific">Bacillus zhangzhouensis</name>
    <dbReference type="NCBI Taxonomy" id="1178540"/>
    <lineage>
        <taxon>Bacteria</taxon>
        <taxon>Bacillati</taxon>
        <taxon>Bacillota</taxon>
        <taxon>Bacilli</taxon>
        <taxon>Bacillales</taxon>
        <taxon>Bacillaceae</taxon>
        <taxon>Bacillus</taxon>
    </lineage>
</organism>
<evidence type="ECO:0000313" key="1">
    <source>
        <dbReference type="EMBL" id="KEP25282.1"/>
    </source>
</evidence>
<protein>
    <submittedName>
        <fullName evidence="1">Petrobactin biosynthesis protein AsbA</fullName>
    </submittedName>
</protein>
<name>A0A081L7Q6_9BACI</name>
<sequence>MHAMQYHVDLPADYDMDIIRRRVLDNGWKTDGLKGLLFKAYLITEKNKYRSLNNSYCPLYIWTQSEDMTDFIFKGSFDQVLRSFGWKQIRIAITYSVHLTNDFERSKYVLEEYVNIHPTDCLEKLEINHCFSHVKGNKGEVIIYNPDKWKFVKYTFLHSVPEHIENHIRIYEIAHLSLDHSCL</sequence>
<dbReference type="Proteomes" id="UP000028091">
    <property type="component" value="Unassembled WGS sequence"/>
</dbReference>
<evidence type="ECO:0000313" key="2">
    <source>
        <dbReference type="Proteomes" id="UP000028091"/>
    </source>
</evidence>
<dbReference type="eggNOG" id="COG2329">
    <property type="taxonomic scope" value="Bacteria"/>
</dbReference>
<accession>A0A081L7Q6</accession>
<dbReference type="RefSeq" id="WP_034324332.1">
    <property type="nucleotide sequence ID" value="NZ_JOTP01000027.1"/>
</dbReference>
<dbReference type="Pfam" id="PF16157">
    <property type="entry name" value="DUF4865"/>
    <property type="match status" value="1"/>
</dbReference>
<dbReference type="OrthoDB" id="2065010at2"/>